<sequence length="423" mass="46538">MKKKVLSSLLLSTLVLGAVAPTIGLAAEPEKADHLNTKGDITFLKNIVPTDPVDPTDPDPDKPIKPVDPTDPDRPLPVDGLSIIYASNFHFGFNYLEAGTAYYSALNDLVFKSAEAKTEADKNVNAGYEIDTTHAHQVAHSVQVAETRPGEYASPNWTVKVKQNGDFVTPEYDENGMAVKNYAPDTGKQEIVSIKERDQEPGQKLKETEIILANGIGKVASTEGTNEDKVQNATAIGLKVNQNITIKPTREDVEVMTFENAKPQGVGTYVAAFGDVKDDDGLSLEGIKLNDSEKDNDRDPNFYKIVNAKDLDKVKVFNEALTKYNKDHKKQLTLQQFIQGIKSGDVDGKALEGKGLEDLTDIQEFTFNKLKNEYFAKNRNKNVQLKLPKNTEVNVDDKYMASFTWTLTAAPGKEMPSGDNGQK</sequence>
<feature type="signal peptide" evidence="2">
    <location>
        <begin position="1"/>
        <end position="26"/>
    </location>
</feature>
<evidence type="ECO:0000313" key="4">
    <source>
        <dbReference type="EMBL" id="RST89801.1"/>
    </source>
</evidence>
<dbReference type="RefSeq" id="WP_125942411.1">
    <property type="nucleotide sequence ID" value="NZ_PXZH01000001.1"/>
</dbReference>
<proteinExistence type="predicted"/>
<comment type="caution">
    <text evidence="4">The sequence shown here is derived from an EMBL/GenBank/DDBJ whole genome shotgun (WGS) entry which is preliminary data.</text>
</comment>
<evidence type="ECO:0000313" key="5">
    <source>
        <dbReference type="Proteomes" id="UP000277864"/>
    </source>
</evidence>
<accession>A0A429Z7Y4</accession>
<dbReference type="InterPro" id="IPR027994">
    <property type="entry name" value="WxL_dom"/>
</dbReference>
<feature type="chain" id="PRO_5019063550" description="WxL domain-containing protein" evidence="2">
    <location>
        <begin position="27"/>
        <end position="423"/>
    </location>
</feature>
<evidence type="ECO:0000256" key="2">
    <source>
        <dbReference type="SAM" id="SignalP"/>
    </source>
</evidence>
<feature type="domain" description="WxL" evidence="3">
    <location>
        <begin position="32"/>
        <end position="411"/>
    </location>
</feature>
<evidence type="ECO:0000256" key="1">
    <source>
        <dbReference type="SAM" id="MobiDB-lite"/>
    </source>
</evidence>
<keyword evidence="5" id="KW-1185">Reference proteome</keyword>
<dbReference type="Proteomes" id="UP000277864">
    <property type="component" value="Unassembled WGS sequence"/>
</dbReference>
<keyword evidence="2" id="KW-0732">Signal</keyword>
<dbReference type="Pfam" id="PF13731">
    <property type="entry name" value="WxL"/>
    <property type="match status" value="1"/>
</dbReference>
<organism evidence="4 5">
    <name type="scientific">Vagococcus humatus</name>
    <dbReference type="NCBI Taxonomy" id="1889241"/>
    <lineage>
        <taxon>Bacteria</taxon>
        <taxon>Bacillati</taxon>
        <taxon>Bacillota</taxon>
        <taxon>Bacilli</taxon>
        <taxon>Lactobacillales</taxon>
        <taxon>Enterococcaceae</taxon>
        <taxon>Vagococcus</taxon>
    </lineage>
</organism>
<reference evidence="4 5" key="1">
    <citation type="submission" date="2018-03" db="EMBL/GenBank/DDBJ databases">
        <authorList>
            <person name="Gulvik C.A."/>
        </authorList>
    </citation>
    <scope>NUCLEOTIDE SEQUENCE [LARGE SCALE GENOMIC DNA]</scope>
    <source>
        <strain evidence="4 5">JCM 31581</strain>
    </source>
</reference>
<name>A0A429Z7Y4_9ENTE</name>
<evidence type="ECO:0000259" key="3">
    <source>
        <dbReference type="Pfam" id="PF13731"/>
    </source>
</evidence>
<dbReference type="AlphaFoldDB" id="A0A429Z7Y4"/>
<feature type="region of interest" description="Disordered" evidence="1">
    <location>
        <begin position="46"/>
        <end position="74"/>
    </location>
</feature>
<gene>
    <name evidence="4" type="ORF">C7P63_01605</name>
</gene>
<protein>
    <recommendedName>
        <fullName evidence="3">WxL domain-containing protein</fullName>
    </recommendedName>
</protein>
<dbReference type="EMBL" id="PXZH01000001">
    <property type="protein sequence ID" value="RST89801.1"/>
    <property type="molecule type" value="Genomic_DNA"/>
</dbReference>